<dbReference type="Proteomes" id="UP000234681">
    <property type="component" value="Chromosome X"/>
</dbReference>
<proteinExistence type="inferred from homology"/>
<evidence type="ECO:0000256" key="5">
    <source>
        <dbReference type="ARBA" id="ARBA00046349"/>
    </source>
</evidence>
<reference evidence="8 9" key="1">
    <citation type="submission" date="2005-09" db="EMBL/GenBank/DDBJ databases">
        <authorList>
            <person name="Mural R.J."/>
            <person name="Li P.W."/>
            <person name="Adams M.D."/>
            <person name="Amanatides P.G."/>
            <person name="Baden-Tillson H."/>
            <person name="Barnstead M."/>
            <person name="Chin S.H."/>
            <person name="Dew I."/>
            <person name="Evans C.A."/>
            <person name="Ferriera S."/>
            <person name="Flanigan M."/>
            <person name="Fosler C."/>
            <person name="Glodek A."/>
            <person name="Gu Z."/>
            <person name="Holt R.A."/>
            <person name="Jennings D."/>
            <person name="Kraft C.L."/>
            <person name="Lu F."/>
            <person name="Nguyen T."/>
            <person name="Nusskern D.R."/>
            <person name="Pfannkoch C.M."/>
            <person name="Sitter C."/>
            <person name="Sutton G.G."/>
            <person name="Venter J.C."/>
            <person name="Wang Z."/>
            <person name="Woodage T."/>
            <person name="Zheng X.H."/>
            <person name="Zhong F."/>
        </authorList>
    </citation>
    <scope>NUCLEOTIDE SEQUENCE [LARGE SCALE GENOMIC DNA]</scope>
    <source>
        <strain>BN</strain>
        <strain evidence="9">Sprague-Dawley</strain>
    </source>
</reference>
<evidence type="ECO:0000256" key="1">
    <source>
        <dbReference type="ARBA" id="ARBA00005824"/>
    </source>
</evidence>
<accession>A6KLA1</accession>
<evidence type="ECO:0000256" key="4">
    <source>
        <dbReference type="ARBA" id="ARBA00045472"/>
    </source>
</evidence>
<dbReference type="InterPro" id="IPR000530">
    <property type="entry name" value="Ribosomal_eS12"/>
</dbReference>
<evidence type="ECO:0000256" key="6">
    <source>
        <dbReference type="RuleBase" id="RU000670"/>
    </source>
</evidence>
<protein>
    <recommendedName>
        <fullName evidence="6">40S ribosomal protein S12</fullName>
    </recommendedName>
</protein>
<dbReference type="GO" id="GO:0005840">
    <property type="term" value="C:ribosome"/>
    <property type="evidence" value="ECO:0007669"/>
    <property type="project" value="UniProtKB-KW"/>
</dbReference>
<organism evidence="8 9">
    <name type="scientific">Rattus norvegicus</name>
    <name type="common">Rat</name>
    <dbReference type="NCBI Taxonomy" id="10116"/>
    <lineage>
        <taxon>Eukaryota</taxon>
        <taxon>Metazoa</taxon>
        <taxon>Chordata</taxon>
        <taxon>Craniata</taxon>
        <taxon>Vertebrata</taxon>
        <taxon>Euteleostomi</taxon>
        <taxon>Mammalia</taxon>
        <taxon>Eutheria</taxon>
        <taxon>Euarchontoglires</taxon>
        <taxon>Glires</taxon>
        <taxon>Rodentia</taxon>
        <taxon>Myomorpha</taxon>
        <taxon>Muroidea</taxon>
        <taxon>Muridae</taxon>
        <taxon>Murinae</taxon>
        <taxon>Rattus</taxon>
    </lineage>
</organism>
<comment type="subunit">
    <text evidence="5">Part of the small subunit (SSU) processome, composed of more than 70 proteins and the RNA chaperone small nucleolar RNA (snoRNA) U3. Subunit of the 40S ribosomal complex.</text>
</comment>
<gene>
    <name evidence="8" type="ORF">rCG_38954</name>
</gene>
<evidence type="ECO:0000256" key="2">
    <source>
        <dbReference type="ARBA" id="ARBA00022980"/>
    </source>
</evidence>
<keyword evidence="3 6" id="KW-0687">Ribonucleoprotein</keyword>
<dbReference type="Pfam" id="PF01248">
    <property type="entry name" value="Ribosomal_L7Ae"/>
    <property type="match status" value="1"/>
</dbReference>
<dbReference type="GO" id="GO:0006412">
    <property type="term" value="P:translation"/>
    <property type="evidence" value="ECO:0007669"/>
    <property type="project" value="InterPro"/>
</dbReference>
<dbReference type="PRINTS" id="PR00972">
    <property type="entry name" value="RIBSOMALS12E"/>
</dbReference>
<dbReference type="InterPro" id="IPR004038">
    <property type="entry name" value="Ribosomal_eL8/eL30/eS12/Gad45"/>
</dbReference>
<evidence type="ECO:0000256" key="3">
    <source>
        <dbReference type="ARBA" id="ARBA00023274"/>
    </source>
</evidence>
<name>A6KLA1_RAT</name>
<evidence type="ECO:0000313" key="8">
    <source>
        <dbReference type="EMBL" id="EDL86319.1"/>
    </source>
</evidence>
<comment type="function">
    <text evidence="4">Part of the small subunit (SSU) processome, first precursor of the small eukaryotic ribosomal subunit. During the assembly of the SSU processome in the nucleolus, many ribosome biogenesis factors, an RNA chaperone and ribosomal proteins associate with the nascent pre-rRNA and work in concert to generate RNA folding, modifications, rearrangements and cleavage as well as targeted degradation of pre-ribosomal RNA by the RNA exosome. Subunit of the 40S ribosomal complex.</text>
</comment>
<evidence type="ECO:0000259" key="7">
    <source>
        <dbReference type="Pfam" id="PF01248"/>
    </source>
</evidence>
<dbReference type="GO" id="GO:0003735">
    <property type="term" value="F:structural constituent of ribosome"/>
    <property type="evidence" value="ECO:0007669"/>
    <property type="project" value="InterPro"/>
</dbReference>
<dbReference type="PANTHER" id="PTHR11843">
    <property type="entry name" value="40S RIBOSOMAL PROTEIN S12"/>
    <property type="match status" value="1"/>
</dbReference>
<dbReference type="SUPFAM" id="SSF55315">
    <property type="entry name" value="L30e-like"/>
    <property type="match status" value="1"/>
</dbReference>
<feature type="domain" description="Ribosomal protein eL8/eL30/eS12/Gadd45" evidence="7">
    <location>
        <begin position="17"/>
        <end position="71"/>
    </location>
</feature>
<dbReference type="AlphaFoldDB" id="A6KLA1"/>
<dbReference type="Gene3D" id="3.30.1330.30">
    <property type="match status" value="1"/>
</dbReference>
<dbReference type="InterPro" id="IPR029064">
    <property type="entry name" value="Ribosomal_eL30-like_sf"/>
</dbReference>
<evidence type="ECO:0000313" key="9">
    <source>
        <dbReference type="Proteomes" id="UP000234681"/>
    </source>
</evidence>
<keyword evidence="2 6" id="KW-0689">Ribosomal protein</keyword>
<comment type="similarity">
    <text evidence="1 6">Belongs to the eukaryotic ribosomal protein eS12 family.</text>
</comment>
<dbReference type="EMBL" id="CH474063">
    <property type="protein sequence ID" value="EDL86319.1"/>
    <property type="molecule type" value="Genomic_DNA"/>
</dbReference>
<dbReference type="GO" id="GO:1990904">
    <property type="term" value="C:ribonucleoprotein complex"/>
    <property type="evidence" value="ECO:0007669"/>
    <property type="project" value="UniProtKB-KW"/>
</dbReference>
<sequence length="91" mass="9896">MAEEGIAAGGGMGVNTALQRILKMAIMNHGLTCDIHKTAKALDRQQAHLHVLASNCDEPRHVMLVETFCANLIKIDDNKKLEGRVGLCKTD</sequence>